<keyword evidence="4" id="KW-0539">Nucleus</keyword>
<dbReference type="InterPro" id="IPR012677">
    <property type="entry name" value="Nucleotide-bd_a/b_plait_sf"/>
</dbReference>
<dbReference type="SUPFAM" id="SSF54928">
    <property type="entry name" value="RNA-binding domain, RBD"/>
    <property type="match status" value="2"/>
</dbReference>
<dbReference type="CDD" id="cd12652">
    <property type="entry name" value="RRM2_Hu"/>
    <property type="match status" value="1"/>
</dbReference>
<dbReference type="SMART" id="SM00360">
    <property type="entry name" value="RRM"/>
    <property type="match status" value="3"/>
</dbReference>
<dbReference type="GO" id="GO:0008266">
    <property type="term" value="F:poly(U) RNA binding"/>
    <property type="evidence" value="ECO:0007669"/>
    <property type="project" value="UniProtKB-ARBA"/>
</dbReference>
<feature type="compositionally biased region" description="Polar residues" evidence="6">
    <location>
        <begin position="55"/>
        <end position="68"/>
    </location>
</feature>
<feature type="domain" description="RRM" evidence="7">
    <location>
        <begin position="140"/>
        <end position="220"/>
    </location>
</feature>
<evidence type="ECO:0000256" key="1">
    <source>
        <dbReference type="ARBA" id="ARBA00004123"/>
    </source>
</evidence>
<evidence type="ECO:0000256" key="4">
    <source>
        <dbReference type="ARBA" id="ARBA00023242"/>
    </source>
</evidence>
<dbReference type="FunFam" id="3.30.70.330:FF:000383">
    <property type="entry name" value="Sex lethal, isoform D"/>
    <property type="match status" value="1"/>
</dbReference>
<dbReference type="GO" id="GO:0005737">
    <property type="term" value="C:cytoplasm"/>
    <property type="evidence" value="ECO:0007669"/>
    <property type="project" value="UniProtKB-ARBA"/>
</dbReference>
<dbReference type="Gene3D" id="3.30.70.330">
    <property type="match status" value="3"/>
</dbReference>
<keyword evidence="3 5" id="KW-0694">RNA-binding</keyword>
<accession>A0A7E4ZQN2</accession>
<reference evidence="9" key="2">
    <citation type="submission" date="2020-10" db="UniProtKB">
        <authorList>
            <consortium name="WormBaseParasite"/>
        </authorList>
    </citation>
    <scope>IDENTIFICATION</scope>
</reference>
<feature type="region of interest" description="Disordered" evidence="6">
    <location>
        <begin position="55"/>
        <end position="74"/>
    </location>
</feature>
<keyword evidence="8" id="KW-1185">Reference proteome</keyword>
<keyword evidence="2" id="KW-0677">Repeat</keyword>
<dbReference type="Proteomes" id="UP000492821">
    <property type="component" value="Unassembled WGS sequence"/>
</dbReference>
<evidence type="ECO:0000256" key="3">
    <source>
        <dbReference type="ARBA" id="ARBA00022884"/>
    </source>
</evidence>
<dbReference type="GO" id="GO:0050686">
    <property type="term" value="P:negative regulation of mRNA processing"/>
    <property type="evidence" value="ECO:0007669"/>
    <property type="project" value="UniProtKB-ARBA"/>
</dbReference>
<name>A0A7E4ZQN2_PANRE</name>
<sequence length="468" mass="47896">MGADVIESTNAAILYAQHAAAAAAAAANGTDSKPLLNLNNGGAVLNGHYYSAANGNPTDQATTSTASTPEDDGGELRTNLIINYLPQNMNQDEVRALFASMGEIESCKLVRDKVTGQSLGYAFVNYVSFARPSNECIKGANLYVSGMPKTMTLKELVEIFRPYGKIITSRILFDNVTGISKGVGFVRFDKKQEAEYAIEKVHGTTPPGFTEPIAVKFANSPGARDRAVLQQMASNLTNLGALGTPVAAPLTAPISAAQAALLPLTTAVLRRNGATSVAGNGTGAGGPMRHAGGVANFRYSPLGVPTTSLGLGGAGQDLFTTNALLQMAAAGNAAVAQQAQLAALAAAVPCSVAGLGFSTATQVGQAVNNNGCGVPTARSTSPSGGFTIIVANLGAEAEESLLWRLFGPFGAVLSVKTVKDAADRCRGFGLVTMANYDEACAAVTTLNGAAISGRTVQVSFKSSNPASL</sequence>
<organism evidence="8 9">
    <name type="scientific">Panagrellus redivivus</name>
    <name type="common">Microworm</name>
    <dbReference type="NCBI Taxonomy" id="6233"/>
    <lineage>
        <taxon>Eukaryota</taxon>
        <taxon>Metazoa</taxon>
        <taxon>Ecdysozoa</taxon>
        <taxon>Nematoda</taxon>
        <taxon>Chromadorea</taxon>
        <taxon>Rhabditida</taxon>
        <taxon>Tylenchina</taxon>
        <taxon>Panagrolaimomorpha</taxon>
        <taxon>Panagrolaimoidea</taxon>
        <taxon>Panagrolaimidae</taxon>
        <taxon>Panagrellus</taxon>
    </lineage>
</organism>
<proteinExistence type="predicted"/>
<dbReference type="InterPro" id="IPR035979">
    <property type="entry name" value="RBD_domain_sf"/>
</dbReference>
<dbReference type="WBParaSite" id="Pan_g11360.t1">
    <property type="protein sequence ID" value="Pan_g11360.t1"/>
    <property type="gene ID" value="Pan_g11360"/>
</dbReference>
<dbReference type="GO" id="GO:0009967">
    <property type="term" value="P:positive regulation of signal transduction"/>
    <property type="evidence" value="ECO:0007669"/>
    <property type="project" value="UniProtKB-ARBA"/>
</dbReference>
<evidence type="ECO:0000256" key="5">
    <source>
        <dbReference type="PROSITE-ProRule" id="PRU00176"/>
    </source>
</evidence>
<dbReference type="InterPro" id="IPR000504">
    <property type="entry name" value="RRM_dom"/>
</dbReference>
<dbReference type="GO" id="GO:0003729">
    <property type="term" value="F:mRNA binding"/>
    <property type="evidence" value="ECO:0007669"/>
    <property type="project" value="UniProtKB-ARBA"/>
</dbReference>
<evidence type="ECO:0000313" key="9">
    <source>
        <dbReference type="WBParaSite" id="Pan_g11360.t1"/>
    </source>
</evidence>
<dbReference type="GO" id="GO:0005634">
    <property type="term" value="C:nucleus"/>
    <property type="evidence" value="ECO:0007669"/>
    <property type="project" value="UniProtKB-SubCell"/>
</dbReference>
<reference evidence="8" key="1">
    <citation type="journal article" date="2013" name="Genetics">
        <title>The draft genome and transcriptome of Panagrellus redivivus are shaped by the harsh demands of a free-living lifestyle.</title>
        <authorList>
            <person name="Srinivasan J."/>
            <person name="Dillman A.R."/>
            <person name="Macchietto M.G."/>
            <person name="Heikkinen L."/>
            <person name="Lakso M."/>
            <person name="Fracchia K.M."/>
            <person name="Antoshechkin I."/>
            <person name="Mortazavi A."/>
            <person name="Wong G."/>
            <person name="Sternberg P.W."/>
        </authorList>
    </citation>
    <scope>NUCLEOTIDE SEQUENCE [LARGE SCALE GENOMIC DNA]</scope>
    <source>
        <strain evidence="8">MT8872</strain>
    </source>
</reference>
<feature type="domain" description="RRM" evidence="7">
    <location>
        <begin position="386"/>
        <end position="463"/>
    </location>
</feature>
<evidence type="ECO:0000256" key="6">
    <source>
        <dbReference type="SAM" id="MobiDB-lite"/>
    </source>
</evidence>
<protein>
    <submittedName>
        <fullName evidence="9">ELAV protein 2</fullName>
    </submittedName>
</protein>
<dbReference type="Pfam" id="PF00076">
    <property type="entry name" value="RRM_1"/>
    <property type="match status" value="3"/>
</dbReference>
<evidence type="ECO:0000256" key="2">
    <source>
        <dbReference type="ARBA" id="ARBA00022737"/>
    </source>
</evidence>
<dbReference type="FunFam" id="3.30.70.330:FF:000205">
    <property type="entry name" value="Sex lethal, isoform B"/>
    <property type="match status" value="1"/>
</dbReference>
<dbReference type="GO" id="GO:0010629">
    <property type="term" value="P:negative regulation of gene expression"/>
    <property type="evidence" value="ECO:0007669"/>
    <property type="project" value="UniProtKB-ARBA"/>
</dbReference>
<evidence type="ECO:0000259" key="7">
    <source>
        <dbReference type="PROSITE" id="PS50102"/>
    </source>
</evidence>
<comment type="subcellular location">
    <subcellularLocation>
        <location evidence="1">Nucleus</location>
    </subcellularLocation>
</comment>
<dbReference type="PANTHER" id="PTHR10352">
    <property type="entry name" value="EUKARYOTIC TRANSLATION INITIATION FACTOR 3 SUBUNIT G"/>
    <property type="match status" value="1"/>
</dbReference>
<dbReference type="PROSITE" id="PS50102">
    <property type="entry name" value="RRM"/>
    <property type="match status" value="3"/>
</dbReference>
<evidence type="ECO:0000313" key="8">
    <source>
        <dbReference type="Proteomes" id="UP000492821"/>
    </source>
</evidence>
<dbReference type="AlphaFoldDB" id="A0A7E4ZQN2"/>
<feature type="domain" description="RRM" evidence="7">
    <location>
        <begin position="78"/>
        <end position="126"/>
    </location>
</feature>